<evidence type="ECO:0000259" key="2">
    <source>
        <dbReference type="Pfam" id="PF07883"/>
    </source>
</evidence>
<evidence type="ECO:0000313" key="3">
    <source>
        <dbReference type="EMBL" id="QHI70597.1"/>
    </source>
</evidence>
<reference evidence="3 4" key="1">
    <citation type="submission" date="2020-01" db="EMBL/GenBank/DDBJ databases">
        <title>Ponticoccus aerotolerans gen. nov., sp. nov., an anaerobic bacterium and proposal of Ponticoccusceae fam. nov., Ponticoccusles ord. nov. and Ponticoccuse classis nov. in the phylum Kiritimatiellaeota.</title>
        <authorList>
            <person name="Zhou L.Y."/>
            <person name="Du Z.J."/>
        </authorList>
    </citation>
    <scope>NUCLEOTIDE SEQUENCE [LARGE SCALE GENOMIC DNA]</scope>
    <source>
        <strain evidence="3 4">S-5007</strain>
    </source>
</reference>
<dbReference type="Gene3D" id="2.60.120.10">
    <property type="entry name" value="Jelly Rolls"/>
    <property type="match status" value="1"/>
</dbReference>
<accession>A0A6P1M9L5</accession>
<dbReference type="InterPro" id="IPR051610">
    <property type="entry name" value="GPI/OXD"/>
</dbReference>
<evidence type="ECO:0000313" key="4">
    <source>
        <dbReference type="Proteomes" id="UP000464954"/>
    </source>
</evidence>
<dbReference type="KEGG" id="taer:GT409_14500"/>
<organism evidence="3 4">
    <name type="scientific">Tichowtungia aerotolerans</name>
    <dbReference type="NCBI Taxonomy" id="2697043"/>
    <lineage>
        <taxon>Bacteria</taxon>
        <taxon>Pseudomonadati</taxon>
        <taxon>Kiritimatiellota</taxon>
        <taxon>Tichowtungiia</taxon>
        <taxon>Tichowtungiales</taxon>
        <taxon>Tichowtungiaceae</taxon>
        <taxon>Tichowtungia</taxon>
    </lineage>
</organism>
<sequence length="154" mass="16712">MTIGDLKEIKGRTYPAQRLTQNLVGGASPVKCKNFAMGFVTLDPNGGQVPWHNQEQEEVYFVVSGKTEMCLGKERREMCAGQIVQIPSGVYHQMTNIGDEPATFIYVYGPAGDVDHWKQELAGTLPKAGIDVPALPEGAHPQCTDMPEGGPVII</sequence>
<keyword evidence="4" id="KW-1185">Reference proteome</keyword>
<dbReference type="CDD" id="cd02208">
    <property type="entry name" value="cupin_RmlC-like"/>
    <property type="match status" value="1"/>
</dbReference>
<gene>
    <name evidence="3" type="ORF">GT409_14500</name>
</gene>
<dbReference type="EMBL" id="CP047593">
    <property type="protein sequence ID" value="QHI70597.1"/>
    <property type="molecule type" value="Genomic_DNA"/>
</dbReference>
<dbReference type="InterPro" id="IPR014710">
    <property type="entry name" value="RmlC-like_jellyroll"/>
</dbReference>
<dbReference type="GO" id="GO:0046872">
    <property type="term" value="F:metal ion binding"/>
    <property type="evidence" value="ECO:0007669"/>
    <property type="project" value="UniProtKB-KW"/>
</dbReference>
<dbReference type="RefSeq" id="WP_160629771.1">
    <property type="nucleotide sequence ID" value="NZ_CP047593.1"/>
</dbReference>
<proteinExistence type="predicted"/>
<dbReference type="PANTHER" id="PTHR35848">
    <property type="entry name" value="OXALATE-BINDING PROTEIN"/>
    <property type="match status" value="1"/>
</dbReference>
<dbReference type="InterPro" id="IPR013096">
    <property type="entry name" value="Cupin_2"/>
</dbReference>
<dbReference type="AlphaFoldDB" id="A0A6P1M9L5"/>
<dbReference type="SUPFAM" id="SSF51182">
    <property type="entry name" value="RmlC-like cupins"/>
    <property type="match status" value="1"/>
</dbReference>
<name>A0A6P1M9L5_9BACT</name>
<evidence type="ECO:0000256" key="1">
    <source>
        <dbReference type="ARBA" id="ARBA00022723"/>
    </source>
</evidence>
<protein>
    <submittedName>
        <fullName evidence="3">Cupin domain-containing protein</fullName>
    </submittedName>
</protein>
<dbReference type="Proteomes" id="UP000464954">
    <property type="component" value="Chromosome"/>
</dbReference>
<dbReference type="InterPro" id="IPR011051">
    <property type="entry name" value="RmlC_Cupin_sf"/>
</dbReference>
<keyword evidence="1" id="KW-0479">Metal-binding</keyword>
<feature type="domain" description="Cupin type-2" evidence="2">
    <location>
        <begin position="39"/>
        <end position="108"/>
    </location>
</feature>
<dbReference type="PANTHER" id="PTHR35848:SF6">
    <property type="entry name" value="CUPIN TYPE-2 DOMAIN-CONTAINING PROTEIN"/>
    <property type="match status" value="1"/>
</dbReference>
<dbReference type="Pfam" id="PF07883">
    <property type="entry name" value="Cupin_2"/>
    <property type="match status" value="1"/>
</dbReference>